<sequence length="235" mass="27348">EIDEIIRSTIPENTRRATSKWVNILENWRRDVGYDYGIETITDKNQLEREMTEFILGIRQINTNKEYAPSSLINCIKLLSVYILKHPRGNKIFNLSNRKEFSHLWEPLNAKIKKLKKDGIVSHHHDHLMKTELRTIFQHNLISSNTPQGLQYQVFMWCCLLFQPRGGKYYNLSISQFVFTSNDGIYFMKYSQKNDQGGVDGNLNALVISVPPDPEDSQGPIYDIKLYFSKRSANS</sequence>
<feature type="non-terminal residue" evidence="1">
    <location>
        <position position="1"/>
    </location>
</feature>
<evidence type="ECO:0000313" key="1">
    <source>
        <dbReference type="EMBL" id="CAG8714949.1"/>
    </source>
</evidence>
<name>A0ACA9PQA0_9GLOM</name>
<dbReference type="Proteomes" id="UP000789366">
    <property type="component" value="Unassembled WGS sequence"/>
</dbReference>
<gene>
    <name evidence="1" type="ORF">SPELUC_LOCUS12050</name>
</gene>
<dbReference type="EMBL" id="CAJVPW010027264">
    <property type="protein sequence ID" value="CAG8714949.1"/>
    <property type="molecule type" value="Genomic_DNA"/>
</dbReference>
<protein>
    <submittedName>
        <fullName evidence="1">4812_t:CDS:1</fullName>
    </submittedName>
</protein>
<keyword evidence="2" id="KW-1185">Reference proteome</keyword>
<comment type="caution">
    <text evidence="1">The sequence shown here is derived from an EMBL/GenBank/DDBJ whole genome shotgun (WGS) entry which is preliminary data.</text>
</comment>
<organism evidence="1 2">
    <name type="scientific">Cetraspora pellucida</name>
    <dbReference type="NCBI Taxonomy" id="1433469"/>
    <lineage>
        <taxon>Eukaryota</taxon>
        <taxon>Fungi</taxon>
        <taxon>Fungi incertae sedis</taxon>
        <taxon>Mucoromycota</taxon>
        <taxon>Glomeromycotina</taxon>
        <taxon>Glomeromycetes</taxon>
        <taxon>Diversisporales</taxon>
        <taxon>Gigasporaceae</taxon>
        <taxon>Cetraspora</taxon>
    </lineage>
</organism>
<proteinExistence type="predicted"/>
<accession>A0ACA9PQA0</accession>
<evidence type="ECO:0000313" key="2">
    <source>
        <dbReference type="Proteomes" id="UP000789366"/>
    </source>
</evidence>
<reference evidence="1" key="1">
    <citation type="submission" date="2021-06" db="EMBL/GenBank/DDBJ databases">
        <authorList>
            <person name="Kallberg Y."/>
            <person name="Tangrot J."/>
            <person name="Rosling A."/>
        </authorList>
    </citation>
    <scope>NUCLEOTIDE SEQUENCE</scope>
    <source>
        <strain evidence="1">28 12/20/2015</strain>
    </source>
</reference>